<gene>
    <name evidence="1" type="ORF">C3E79_05625</name>
</gene>
<reference evidence="2" key="1">
    <citation type="submission" date="2018-01" db="EMBL/GenBank/DDBJ databases">
        <authorList>
            <person name="Li J."/>
        </authorList>
    </citation>
    <scope>NUCLEOTIDE SEQUENCE [LARGE SCALE GENOMIC DNA]</scope>
    <source>
        <strain evidence="2">2184</strain>
    </source>
</reference>
<dbReference type="EMBL" id="CP026948">
    <property type="protein sequence ID" value="AWB85072.1"/>
    <property type="molecule type" value="Genomic_DNA"/>
</dbReference>
<name>A0A2S0WHB5_9CORY</name>
<protein>
    <submittedName>
        <fullName evidence="1">Uncharacterized protein</fullName>
    </submittedName>
</protein>
<dbReference type="OrthoDB" id="4422274at2"/>
<dbReference type="Proteomes" id="UP000244754">
    <property type="component" value="Chromosome"/>
</dbReference>
<organism evidence="1 2">
    <name type="scientific">Corynebacterium liangguodongii</name>
    <dbReference type="NCBI Taxonomy" id="2079535"/>
    <lineage>
        <taxon>Bacteria</taxon>
        <taxon>Bacillati</taxon>
        <taxon>Actinomycetota</taxon>
        <taxon>Actinomycetes</taxon>
        <taxon>Mycobacteriales</taxon>
        <taxon>Corynebacteriaceae</taxon>
        <taxon>Corynebacterium</taxon>
    </lineage>
</organism>
<evidence type="ECO:0000313" key="2">
    <source>
        <dbReference type="Proteomes" id="UP000244754"/>
    </source>
</evidence>
<dbReference type="KEGG" id="clia:C3E79_05625"/>
<sequence>MGLAACQSGAGSVPQAEPEPGPKAESMGNASPAASPPSTAPDGTVYPFAAVDDLETSGRVIAVRSGDDLRVGGLDDVAAGGGAAYRLDPTCGDITSTRAGQFVTACGETVRVFDEVGEQAVELASPATSAAMTSTGEILTGADSERTVRVYRDGEEVDSFGVARETDQILAVPRAGGPDVADSAVRINRFDTTIQDLDWRGGRQGGTLRAGLGVGGVAAGRDGLVLAADNTGSQLLVYTANDIIRLQQSAPVPPSPWAVSWDDESALAWVASTASNVATGYDISTGVPVKKAQVNTIADALHMVTLDDGTLVIASATGGGIQVVPPALKLQEKGQAS</sequence>
<evidence type="ECO:0000313" key="1">
    <source>
        <dbReference type="EMBL" id="AWB85072.1"/>
    </source>
</evidence>
<keyword evidence="2" id="KW-1185">Reference proteome</keyword>
<dbReference type="AlphaFoldDB" id="A0A2S0WHB5"/>
<dbReference type="SUPFAM" id="SSF63829">
    <property type="entry name" value="Calcium-dependent phosphotriesterase"/>
    <property type="match status" value="1"/>
</dbReference>
<accession>A0A2S0WHB5</accession>
<proteinExistence type="predicted"/>